<dbReference type="Gene3D" id="3.40.30.10">
    <property type="entry name" value="Glutaredoxin"/>
    <property type="match status" value="1"/>
</dbReference>
<dbReference type="GO" id="GO:0048511">
    <property type="term" value="P:rhythmic process"/>
    <property type="evidence" value="ECO:0007669"/>
    <property type="project" value="InterPro"/>
</dbReference>
<comment type="caution">
    <text evidence="2">The sequence shown here is derived from an EMBL/GenBank/DDBJ whole genome shotgun (WGS) entry which is preliminary data.</text>
</comment>
<dbReference type="SMART" id="SM01248">
    <property type="entry name" value="KaiB"/>
    <property type="match status" value="1"/>
</dbReference>
<reference evidence="2" key="1">
    <citation type="submission" date="2021-05" db="EMBL/GenBank/DDBJ databases">
        <authorList>
            <person name="Pietrasiak N."/>
            <person name="Ward R."/>
            <person name="Stajich J.E."/>
            <person name="Kurbessoian T."/>
        </authorList>
    </citation>
    <scope>NUCLEOTIDE SEQUENCE</scope>
    <source>
        <strain evidence="2">GSE-TBD4-15B</strain>
    </source>
</reference>
<dbReference type="PANTHER" id="PTHR41709">
    <property type="entry name" value="KAIB-LIKE PROTEIN 1"/>
    <property type="match status" value="1"/>
</dbReference>
<proteinExistence type="predicted"/>
<evidence type="ECO:0000259" key="1">
    <source>
        <dbReference type="SMART" id="SM01248"/>
    </source>
</evidence>
<protein>
    <submittedName>
        <fullName evidence="2">Circadian clock KaiB family protein</fullName>
    </submittedName>
</protein>
<dbReference type="InterPro" id="IPR011649">
    <property type="entry name" value="KaiB_domain"/>
</dbReference>
<dbReference type="InterPro" id="IPR036249">
    <property type="entry name" value="Thioredoxin-like_sf"/>
</dbReference>
<organism evidence="2 3">
    <name type="scientific">Pegethrix bostrychoides GSE-TBD4-15B</name>
    <dbReference type="NCBI Taxonomy" id="2839662"/>
    <lineage>
        <taxon>Bacteria</taxon>
        <taxon>Bacillati</taxon>
        <taxon>Cyanobacteriota</taxon>
        <taxon>Cyanophyceae</taxon>
        <taxon>Oculatellales</taxon>
        <taxon>Oculatellaceae</taxon>
        <taxon>Pegethrix</taxon>
    </lineage>
</organism>
<sequence>MPSSQLNSPRFQADSRLFKGIALFTPGGDLVYCIDPQKQTHWHLQLCLFLQELLGLAEPPHFLVPCFTATVDHWLDPRSQTLTSFAEIYPYVSRHQTLLNALFGSTDLNWQPAHRHSCDPLVIAAHRQQFPQLWQTHDLVARLQPAQPAVLPAPPQSHDMAEQGYVMRLFVSGSNSATERILTSLHHLLEHHLPQPYTLKVVDVRKHPELAEANQITATPTLIKLWPEPIRRIVGEIDDPVKLLQVIC</sequence>
<dbReference type="InterPro" id="IPR039022">
    <property type="entry name" value="KaiB-like"/>
</dbReference>
<name>A0A951PFK6_9CYAN</name>
<dbReference type="AlphaFoldDB" id="A0A951PFK6"/>
<dbReference type="PANTHER" id="PTHR41709:SF2">
    <property type="entry name" value="CIRCADIAN CLOCK PROTEIN KAIB2"/>
    <property type="match status" value="1"/>
</dbReference>
<dbReference type="SUPFAM" id="SSF52833">
    <property type="entry name" value="Thioredoxin-like"/>
    <property type="match status" value="1"/>
</dbReference>
<gene>
    <name evidence="2" type="ORF">KME07_18975</name>
</gene>
<dbReference type="Pfam" id="PF07689">
    <property type="entry name" value="KaiB"/>
    <property type="match status" value="1"/>
</dbReference>
<feature type="domain" description="KaiB" evidence="1">
    <location>
        <begin position="168"/>
        <end position="247"/>
    </location>
</feature>
<evidence type="ECO:0000313" key="3">
    <source>
        <dbReference type="Proteomes" id="UP000707356"/>
    </source>
</evidence>
<dbReference type="CDD" id="cd02978">
    <property type="entry name" value="KaiB_like"/>
    <property type="match status" value="1"/>
</dbReference>
<dbReference type="EMBL" id="JAHHHV010000077">
    <property type="protein sequence ID" value="MBW4467514.1"/>
    <property type="molecule type" value="Genomic_DNA"/>
</dbReference>
<accession>A0A951PFK6</accession>
<dbReference type="Proteomes" id="UP000707356">
    <property type="component" value="Unassembled WGS sequence"/>
</dbReference>
<evidence type="ECO:0000313" key="2">
    <source>
        <dbReference type="EMBL" id="MBW4467514.1"/>
    </source>
</evidence>
<reference evidence="2" key="2">
    <citation type="journal article" date="2022" name="Microbiol. Resour. Announc.">
        <title>Metagenome Sequencing to Explore Phylogenomics of Terrestrial Cyanobacteria.</title>
        <authorList>
            <person name="Ward R.D."/>
            <person name="Stajich J.E."/>
            <person name="Johansen J.R."/>
            <person name="Huntemann M."/>
            <person name="Clum A."/>
            <person name="Foster B."/>
            <person name="Foster B."/>
            <person name="Roux S."/>
            <person name="Palaniappan K."/>
            <person name="Varghese N."/>
            <person name="Mukherjee S."/>
            <person name="Reddy T.B.K."/>
            <person name="Daum C."/>
            <person name="Copeland A."/>
            <person name="Chen I.A."/>
            <person name="Ivanova N.N."/>
            <person name="Kyrpides N.C."/>
            <person name="Shapiro N."/>
            <person name="Eloe-Fadrosh E.A."/>
            <person name="Pietrasiak N."/>
        </authorList>
    </citation>
    <scope>NUCLEOTIDE SEQUENCE</scope>
    <source>
        <strain evidence="2">GSE-TBD4-15B</strain>
    </source>
</reference>